<dbReference type="EMBL" id="JPWB01000002">
    <property type="protein sequence ID" value="RCK24211.1"/>
    <property type="molecule type" value="Genomic_DNA"/>
</dbReference>
<dbReference type="InterPro" id="IPR000620">
    <property type="entry name" value="EamA_dom"/>
</dbReference>
<feature type="transmembrane region" description="Helical" evidence="6">
    <location>
        <begin position="265"/>
        <end position="282"/>
    </location>
</feature>
<dbReference type="RefSeq" id="WP_062957030.1">
    <property type="nucleotide sequence ID" value="NZ_JPWB01000002.1"/>
</dbReference>
<dbReference type="InterPro" id="IPR037185">
    <property type="entry name" value="EmrE-like"/>
</dbReference>
<feature type="domain" description="EamA" evidence="7">
    <location>
        <begin position="153"/>
        <end position="282"/>
    </location>
</feature>
<feature type="transmembrane region" description="Helical" evidence="6">
    <location>
        <begin position="12"/>
        <end position="33"/>
    </location>
</feature>
<gene>
    <name evidence="8" type="ORF">TH6_05750</name>
</gene>
<accession>A0A367VIE5</accession>
<dbReference type="AlphaFoldDB" id="A0A367VIE5"/>
<dbReference type="Proteomes" id="UP000253061">
    <property type="component" value="Unassembled WGS sequence"/>
</dbReference>
<sequence length="320" mass="34852">MTATRLSGNFRGVLWMTAAMASGVFVDVCAKLVSHDVPTSQILAMRALTTVTVFLIIIMFIGTRQIRTRRPVAHIARGVLWYGSLFFVFFALRQMSIAEVNAYLFIEALLTVMLAVVILGEKLTPRKIIATLLGLVGVWVMCVPRMDGFGVPLGVAAALIGAFCFSAQTLFAKVLTRTETNFSMLFWPQIIAVAIWVPIAMITWYPASLVDWLYSSGAGFFAMLTNYMVLRAVRVADASVVSPAAYTALPFSVAMDLIFFDMLPVPFIFIGAGIVVLAVMLLDYKGGAKAVEDAVEEEFAEFAESSEIGDEEASPKPAKA</sequence>
<feature type="transmembrane region" description="Helical" evidence="6">
    <location>
        <begin position="184"/>
        <end position="206"/>
    </location>
</feature>
<protein>
    <recommendedName>
        <fullName evidence="7">EamA domain-containing protein</fullName>
    </recommendedName>
</protein>
<evidence type="ECO:0000256" key="2">
    <source>
        <dbReference type="ARBA" id="ARBA00009853"/>
    </source>
</evidence>
<dbReference type="PANTHER" id="PTHR22911">
    <property type="entry name" value="ACYL-MALONYL CONDENSING ENZYME-RELATED"/>
    <property type="match status" value="1"/>
</dbReference>
<evidence type="ECO:0000256" key="4">
    <source>
        <dbReference type="ARBA" id="ARBA00022989"/>
    </source>
</evidence>
<dbReference type="GO" id="GO:0016020">
    <property type="term" value="C:membrane"/>
    <property type="evidence" value="ECO:0007669"/>
    <property type="project" value="UniProtKB-SubCell"/>
</dbReference>
<keyword evidence="4 6" id="KW-1133">Transmembrane helix</keyword>
<keyword evidence="3 6" id="KW-0812">Transmembrane</keyword>
<organism evidence="8 9">
    <name type="scientific">Thalassospira profundimaris</name>
    <dbReference type="NCBI Taxonomy" id="502049"/>
    <lineage>
        <taxon>Bacteria</taxon>
        <taxon>Pseudomonadati</taxon>
        <taxon>Pseudomonadota</taxon>
        <taxon>Alphaproteobacteria</taxon>
        <taxon>Rhodospirillales</taxon>
        <taxon>Thalassospiraceae</taxon>
        <taxon>Thalassospira</taxon>
    </lineage>
</organism>
<dbReference type="Gene3D" id="1.10.3730.20">
    <property type="match status" value="1"/>
</dbReference>
<feature type="transmembrane region" description="Helical" evidence="6">
    <location>
        <begin position="75"/>
        <end position="96"/>
    </location>
</feature>
<feature type="transmembrane region" description="Helical" evidence="6">
    <location>
        <begin position="128"/>
        <end position="146"/>
    </location>
</feature>
<reference evidence="8 9" key="1">
    <citation type="submission" date="2014-07" db="EMBL/GenBank/DDBJ databases">
        <title>Draft genome sequence of Thalassospira profundimaris R8-17.</title>
        <authorList>
            <person name="Lai Q."/>
            <person name="Shao Z."/>
        </authorList>
    </citation>
    <scope>NUCLEOTIDE SEQUENCE [LARGE SCALE GENOMIC DNA]</scope>
    <source>
        <strain evidence="8 9">R8-17</strain>
    </source>
</reference>
<feature type="transmembrane region" description="Helical" evidence="6">
    <location>
        <begin position="45"/>
        <end position="63"/>
    </location>
</feature>
<feature type="transmembrane region" description="Helical" evidence="6">
    <location>
        <begin position="212"/>
        <end position="233"/>
    </location>
</feature>
<dbReference type="Pfam" id="PF00892">
    <property type="entry name" value="EamA"/>
    <property type="match status" value="2"/>
</dbReference>
<evidence type="ECO:0000256" key="5">
    <source>
        <dbReference type="ARBA" id="ARBA00023136"/>
    </source>
</evidence>
<keyword evidence="5 6" id="KW-0472">Membrane</keyword>
<proteinExistence type="inferred from homology"/>
<evidence type="ECO:0000256" key="3">
    <source>
        <dbReference type="ARBA" id="ARBA00022692"/>
    </source>
</evidence>
<evidence type="ECO:0000313" key="8">
    <source>
        <dbReference type="EMBL" id="RCK24211.1"/>
    </source>
</evidence>
<name>A0A367VIE5_9PROT</name>
<comment type="subcellular location">
    <subcellularLocation>
        <location evidence="1">Membrane</location>
        <topology evidence="1">Multi-pass membrane protein</topology>
    </subcellularLocation>
</comment>
<comment type="caution">
    <text evidence="8">The sequence shown here is derived from an EMBL/GenBank/DDBJ whole genome shotgun (WGS) entry which is preliminary data.</text>
</comment>
<dbReference type="PANTHER" id="PTHR22911:SF6">
    <property type="entry name" value="SOLUTE CARRIER FAMILY 35 MEMBER G1"/>
    <property type="match status" value="1"/>
</dbReference>
<dbReference type="SUPFAM" id="SSF103481">
    <property type="entry name" value="Multidrug resistance efflux transporter EmrE"/>
    <property type="match status" value="2"/>
</dbReference>
<feature type="transmembrane region" description="Helical" evidence="6">
    <location>
        <begin position="240"/>
        <end position="259"/>
    </location>
</feature>
<feature type="transmembrane region" description="Helical" evidence="6">
    <location>
        <begin position="102"/>
        <end position="121"/>
    </location>
</feature>
<evidence type="ECO:0000256" key="6">
    <source>
        <dbReference type="SAM" id="Phobius"/>
    </source>
</evidence>
<feature type="domain" description="EamA" evidence="7">
    <location>
        <begin position="11"/>
        <end position="141"/>
    </location>
</feature>
<comment type="similarity">
    <text evidence="2">Belongs to the drug/metabolite transporter (DMT) superfamily. 10 TMS drug/metabolite exporter (DME) (TC 2.A.7.3) family.</text>
</comment>
<evidence type="ECO:0000313" key="9">
    <source>
        <dbReference type="Proteomes" id="UP000253061"/>
    </source>
</evidence>
<evidence type="ECO:0000256" key="1">
    <source>
        <dbReference type="ARBA" id="ARBA00004141"/>
    </source>
</evidence>
<feature type="transmembrane region" description="Helical" evidence="6">
    <location>
        <begin position="152"/>
        <end position="172"/>
    </location>
</feature>
<evidence type="ECO:0000259" key="7">
    <source>
        <dbReference type="Pfam" id="PF00892"/>
    </source>
</evidence>